<dbReference type="GO" id="GO:0004074">
    <property type="term" value="F:biliverdin reductase [NAD(P)H] activity"/>
    <property type="evidence" value="ECO:0007669"/>
    <property type="project" value="TreeGrafter"/>
</dbReference>
<dbReference type="Pfam" id="PF13460">
    <property type="entry name" value="NAD_binding_10"/>
    <property type="match status" value="1"/>
</dbReference>
<keyword evidence="3" id="KW-1185">Reference proteome</keyword>
<dbReference type="InterPro" id="IPR051606">
    <property type="entry name" value="Polyketide_Oxido-like"/>
</dbReference>
<dbReference type="OrthoDB" id="7419852at2"/>
<dbReference type="EMBL" id="AWWI01000067">
    <property type="protein sequence ID" value="PIL20089.1"/>
    <property type="molecule type" value="Genomic_DNA"/>
</dbReference>
<reference evidence="2 3" key="1">
    <citation type="submission" date="2013-09" db="EMBL/GenBank/DDBJ databases">
        <title>Genome sequencing of Phaeobacter antarcticus sp. nov. SM1211.</title>
        <authorList>
            <person name="Zhang X.-Y."/>
            <person name="Liu C."/>
            <person name="Chen X.-L."/>
            <person name="Xie B.-B."/>
            <person name="Qin Q.-L."/>
            <person name="Rong J.-C."/>
            <person name="Zhang Y.-Z."/>
        </authorList>
    </citation>
    <scope>NUCLEOTIDE SEQUENCE [LARGE SCALE GENOMIC DNA]</scope>
    <source>
        <strain evidence="2 3">SM1211</strain>
    </source>
</reference>
<sequence>MKVVVFGATGGTGRAVIKMALAAGHNVTAFARRADRIAPADGLNVVEGDAMDKSDVVRTLNGQDAVVISLGNSQNAFALMFGAGRTTPKDICEIGTRNILEGLPKGRNIPIVVVGAFGTGDTAPNLPFMFKLFYRLILREQMADKEKQDQILKGSTASYTLVQPLALTDKPGTGTWNVSHDGIYGKTEVPRDDLSQFILETLEEGDHSGKTVTFSG</sequence>
<gene>
    <name evidence="2" type="ORF">P775_11455</name>
</gene>
<organism evidence="2 3">
    <name type="scientific">Puniceibacterium antarcticum</name>
    <dbReference type="NCBI Taxonomy" id="1206336"/>
    <lineage>
        <taxon>Bacteria</taxon>
        <taxon>Pseudomonadati</taxon>
        <taxon>Pseudomonadota</taxon>
        <taxon>Alphaproteobacteria</taxon>
        <taxon>Rhodobacterales</taxon>
        <taxon>Paracoccaceae</taxon>
        <taxon>Puniceibacterium</taxon>
    </lineage>
</organism>
<evidence type="ECO:0000313" key="3">
    <source>
        <dbReference type="Proteomes" id="UP000231259"/>
    </source>
</evidence>
<dbReference type="Gene3D" id="3.40.50.720">
    <property type="entry name" value="NAD(P)-binding Rossmann-like Domain"/>
    <property type="match status" value="1"/>
</dbReference>
<evidence type="ECO:0000313" key="2">
    <source>
        <dbReference type="EMBL" id="PIL20089.1"/>
    </source>
</evidence>
<comment type="caution">
    <text evidence="2">The sequence shown here is derived from an EMBL/GenBank/DDBJ whole genome shotgun (WGS) entry which is preliminary data.</text>
</comment>
<dbReference type="Proteomes" id="UP000231259">
    <property type="component" value="Unassembled WGS sequence"/>
</dbReference>
<accession>A0A2G8REX2</accession>
<dbReference type="GO" id="GO:0042602">
    <property type="term" value="F:riboflavin reductase (NADPH) activity"/>
    <property type="evidence" value="ECO:0007669"/>
    <property type="project" value="TreeGrafter"/>
</dbReference>
<dbReference type="InterPro" id="IPR036291">
    <property type="entry name" value="NAD(P)-bd_dom_sf"/>
</dbReference>
<dbReference type="PANTHER" id="PTHR43355">
    <property type="entry name" value="FLAVIN REDUCTASE (NADPH)"/>
    <property type="match status" value="1"/>
</dbReference>
<dbReference type="AlphaFoldDB" id="A0A2G8REX2"/>
<protein>
    <recommendedName>
        <fullName evidence="1">NAD(P)-binding domain-containing protein</fullName>
    </recommendedName>
</protein>
<name>A0A2G8REX2_9RHOB</name>
<evidence type="ECO:0000259" key="1">
    <source>
        <dbReference type="Pfam" id="PF13460"/>
    </source>
</evidence>
<proteinExistence type="predicted"/>
<dbReference type="InterPro" id="IPR016040">
    <property type="entry name" value="NAD(P)-bd_dom"/>
</dbReference>
<dbReference type="SUPFAM" id="SSF51735">
    <property type="entry name" value="NAD(P)-binding Rossmann-fold domains"/>
    <property type="match status" value="1"/>
</dbReference>
<dbReference type="PANTHER" id="PTHR43355:SF2">
    <property type="entry name" value="FLAVIN REDUCTASE (NADPH)"/>
    <property type="match status" value="1"/>
</dbReference>
<feature type="domain" description="NAD(P)-binding" evidence="1">
    <location>
        <begin position="7"/>
        <end position="204"/>
    </location>
</feature>
<dbReference type="RefSeq" id="WP_099911043.1">
    <property type="nucleotide sequence ID" value="NZ_AWWI01000067.1"/>
</dbReference>